<dbReference type="GO" id="GO:0006817">
    <property type="term" value="P:phosphate ion transport"/>
    <property type="evidence" value="ECO:0007669"/>
    <property type="project" value="UniProtKB-KW"/>
</dbReference>
<evidence type="ECO:0000256" key="3">
    <source>
        <dbReference type="ARBA" id="ARBA00022448"/>
    </source>
</evidence>
<comment type="similarity">
    <text evidence="2 8">Belongs to the inorganic phosphate transporter (PiT) (TC 2.A.20) family.</text>
</comment>
<accession>A0ABD2Q3S5</accession>
<dbReference type="Pfam" id="PF01384">
    <property type="entry name" value="PHO4"/>
    <property type="match status" value="1"/>
</dbReference>
<reference evidence="9 10" key="1">
    <citation type="submission" date="2024-11" db="EMBL/GenBank/DDBJ databases">
        <title>Adaptive evolution of stress response genes in parasites aligns with host niche diversity.</title>
        <authorList>
            <person name="Hahn C."/>
            <person name="Resl P."/>
        </authorList>
    </citation>
    <scope>NUCLEOTIDE SEQUENCE [LARGE SCALE GENOMIC DNA]</scope>
    <source>
        <strain evidence="9">EGGRZ-B1_66</strain>
        <tissue evidence="9">Body</tissue>
    </source>
</reference>
<comment type="function">
    <text evidence="8">Sodium-phosphate symporter.</text>
</comment>
<proteinExistence type="inferred from homology"/>
<evidence type="ECO:0000256" key="4">
    <source>
        <dbReference type="ARBA" id="ARBA00022592"/>
    </source>
</evidence>
<dbReference type="PANTHER" id="PTHR11101:SF80">
    <property type="entry name" value="PHOSPHATE TRANSPORTER"/>
    <property type="match status" value="1"/>
</dbReference>
<dbReference type="PANTHER" id="PTHR11101">
    <property type="entry name" value="PHOSPHATE TRANSPORTER"/>
    <property type="match status" value="1"/>
</dbReference>
<feature type="transmembrane region" description="Helical" evidence="8">
    <location>
        <begin position="6"/>
        <end position="27"/>
    </location>
</feature>
<feature type="transmembrane region" description="Helical" evidence="8">
    <location>
        <begin position="48"/>
        <end position="71"/>
    </location>
</feature>
<feature type="transmembrane region" description="Helical" evidence="8">
    <location>
        <begin position="218"/>
        <end position="239"/>
    </location>
</feature>
<feature type="transmembrane region" description="Helical" evidence="8">
    <location>
        <begin position="121"/>
        <end position="142"/>
    </location>
</feature>
<dbReference type="GO" id="GO:0016020">
    <property type="term" value="C:membrane"/>
    <property type="evidence" value="ECO:0007669"/>
    <property type="project" value="UniProtKB-SubCell"/>
</dbReference>
<feature type="transmembrane region" description="Helical" evidence="8">
    <location>
        <begin position="148"/>
        <end position="169"/>
    </location>
</feature>
<keyword evidence="7 8" id="KW-0472">Membrane</keyword>
<keyword evidence="3 8" id="KW-0813">Transport</keyword>
<evidence type="ECO:0000256" key="7">
    <source>
        <dbReference type="ARBA" id="ARBA00023136"/>
    </source>
</evidence>
<feature type="transmembrane region" description="Helical" evidence="8">
    <location>
        <begin position="189"/>
        <end position="206"/>
    </location>
</feature>
<dbReference type="AlphaFoldDB" id="A0ABD2Q3S5"/>
<evidence type="ECO:0000256" key="1">
    <source>
        <dbReference type="ARBA" id="ARBA00004141"/>
    </source>
</evidence>
<keyword evidence="4 8" id="KW-0592">Phosphate transport</keyword>
<protein>
    <recommendedName>
        <fullName evidence="8">Phosphate transporter</fullName>
    </recommendedName>
</protein>
<evidence type="ECO:0000256" key="5">
    <source>
        <dbReference type="ARBA" id="ARBA00022692"/>
    </source>
</evidence>
<organism evidence="9 10">
    <name type="scientific">Cichlidogyrus casuarinus</name>
    <dbReference type="NCBI Taxonomy" id="1844966"/>
    <lineage>
        <taxon>Eukaryota</taxon>
        <taxon>Metazoa</taxon>
        <taxon>Spiralia</taxon>
        <taxon>Lophotrochozoa</taxon>
        <taxon>Platyhelminthes</taxon>
        <taxon>Monogenea</taxon>
        <taxon>Monopisthocotylea</taxon>
        <taxon>Dactylogyridea</taxon>
        <taxon>Ancyrocephalidae</taxon>
        <taxon>Cichlidogyrus</taxon>
    </lineage>
</organism>
<evidence type="ECO:0000313" key="9">
    <source>
        <dbReference type="EMBL" id="KAL3314265.1"/>
    </source>
</evidence>
<dbReference type="InterPro" id="IPR001204">
    <property type="entry name" value="Phos_transporter"/>
</dbReference>
<sequence length="385" mass="42262">MLVLEEHIWVVVVGFIIAFILSFGIGANDVANSFGTSVGSKVLTLRQACTLATIFELLGAVLLGSHVSTTIRSGITDITPLQNQTKGVDLLLYGQISSLFGSCLWLLVATFFRIPVSGTHSIVGSTMGFALVLFGVSGIKWLGLIKIVASWFISPVLSGLISVILFLLLRKFVLTKDEPLEPALRTLPLIYGVAVIVNSISILLQAPPMLRFNLIPVWGKFLVSCSLGVIVALLVKFIVIPKMRHKILKQLQCPNKAQVPADQQVVSIWQKLMRKIGIKKKKKQEDVIEPDKKHQSSLMELQVEPQLANSPEEVEVHYTTLQTAIPIFKTSDAEHTTNDNNEQPPLVELYIPVIKDRPAEAKVFSFVQILTAVLGSFAHGGNDVR</sequence>
<evidence type="ECO:0000313" key="10">
    <source>
        <dbReference type="Proteomes" id="UP001626550"/>
    </source>
</evidence>
<keyword evidence="10" id="KW-1185">Reference proteome</keyword>
<evidence type="ECO:0000256" key="8">
    <source>
        <dbReference type="RuleBase" id="RU363058"/>
    </source>
</evidence>
<evidence type="ECO:0000256" key="2">
    <source>
        <dbReference type="ARBA" id="ARBA00009916"/>
    </source>
</evidence>
<gene>
    <name evidence="9" type="ORF">Ciccas_007124</name>
</gene>
<dbReference type="Proteomes" id="UP001626550">
    <property type="component" value="Unassembled WGS sequence"/>
</dbReference>
<keyword evidence="5 8" id="KW-0812">Transmembrane</keyword>
<evidence type="ECO:0000256" key="6">
    <source>
        <dbReference type="ARBA" id="ARBA00022989"/>
    </source>
</evidence>
<feature type="transmembrane region" description="Helical" evidence="8">
    <location>
        <begin position="91"/>
        <end position="114"/>
    </location>
</feature>
<comment type="subcellular location">
    <subcellularLocation>
        <location evidence="1 8">Membrane</location>
        <topology evidence="1 8">Multi-pass membrane protein</topology>
    </subcellularLocation>
</comment>
<keyword evidence="6 8" id="KW-1133">Transmembrane helix</keyword>
<dbReference type="EMBL" id="JBJKFK010001052">
    <property type="protein sequence ID" value="KAL3314265.1"/>
    <property type="molecule type" value="Genomic_DNA"/>
</dbReference>
<name>A0ABD2Q3S5_9PLAT</name>
<comment type="caution">
    <text evidence="9">The sequence shown here is derived from an EMBL/GenBank/DDBJ whole genome shotgun (WGS) entry which is preliminary data.</text>
</comment>